<feature type="non-terminal residue" evidence="1">
    <location>
        <position position="408"/>
    </location>
</feature>
<proteinExistence type="predicted"/>
<evidence type="ECO:0000313" key="1">
    <source>
        <dbReference type="EMBL" id="KPK67027.1"/>
    </source>
</evidence>
<dbReference type="Gene3D" id="3.40.50.12780">
    <property type="entry name" value="N-terminal domain of ligase-like"/>
    <property type="match status" value="1"/>
</dbReference>
<dbReference type="InterPro" id="IPR042099">
    <property type="entry name" value="ANL_N_sf"/>
</dbReference>
<evidence type="ECO:0008006" key="3">
    <source>
        <dbReference type="Google" id="ProtNLM"/>
    </source>
</evidence>
<dbReference type="PANTHER" id="PTHR36932:SF1">
    <property type="entry name" value="CAPSULAR POLYSACCHARIDE BIOSYNTHESIS PROTEIN"/>
    <property type="match status" value="1"/>
</dbReference>
<dbReference type="EMBL" id="LJUO01000245">
    <property type="protein sequence ID" value="KPK67027.1"/>
    <property type="molecule type" value="Genomic_DNA"/>
</dbReference>
<name>A0A0S8G275_UNCW3</name>
<dbReference type="SUPFAM" id="SSF56801">
    <property type="entry name" value="Acetyl-CoA synthetase-like"/>
    <property type="match status" value="1"/>
</dbReference>
<sequence length="408" mass="47402">MLKNIYYKIPPRLKNIAVTVTAFTQEKAKYGSIYLNFLRSLINEQRTGNGKQQRDLEEFLKYAKMNLLYYRKIKDIHSSPVLTKDDVIDNYDFLKAGKAYRTLSSSGTTGQELYVPWSKEAYQKEYAFCWYHRSFAGLKRGDRVATIAGHRIINVLQKHPPFWVYNNWENQLLFSSFHLSAQNLRYYVGELNRFKPYLINGFPSSIYLIAHHIMENNIKLDFVPKMIVASSESLLDFQRTVIEKALTCKVYSWYGNVEQCGHITECEHGKLHIQPRHSFVRILNSNNEDVADGERGRIVATNFLNKCFPLINYDTKDYVTLSKNQSCPCGRPGRIVEDIDGRIEDYIVLPNGRMIGRSGFIFKHAINVRLAQIEQRSVSQIIIHIQKSRDYTVQDEKIILDEARLVFG</sequence>
<dbReference type="PANTHER" id="PTHR36932">
    <property type="entry name" value="CAPSULAR POLYSACCHARIDE BIOSYNTHESIS PROTEIN"/>
    <property type="match status" value="1"/>
</dbReference>
<gene>
    <name evidence="1" type="ORF">AMJ87_14055</name>
</gene>
<organism evidence="1 2">
    <name type="scientific">candidate division WOR_3 bacterium SM23_60</name>
    <dbReference type="NCBI Taxonomy" id="1703780"/>
    <lineage>
        <taxon>Bacteria</taxon>
        <taxon>Bacteria division WOR-3</taxon>
    </lineage>
</organism>
<evidence type="ECO:0000313" key="2">
    <source>
        <dbReference type="Proteomes" id="UP000051096"/>
    </source>
</evidence>
<comment type="caution">
    <text evidence="1">The sequence shown here is derived from an EMBL/GenBank/DDBJ whole genome shotgun (WGS) entry which is preliminary data.</text>
</comment>
<dbReference type="InterPro" id="IPR053158">
    <property type="entry name" value="CapK_Type1_Caps_Biosynth"/>
</dbReference>
<protein>
    <recommendedName>
        <fullName evidence="3">AMP-dependent synthetase/ligase domain-containing protein</fullName>
    </recommendedName>
</protein>
<dbReference type="Proteomes" id="UP000051096">
    <property type="component" value="Unassembled WGS sequence"/>
</dbReference>
<reference evidence="1 2" key="1">
    <citation type="journal article" date="2015" name="Microbiome">
        <title>Genomic resolution of linkages in carbon, nitrogen, and sulfur cycling among widespread estuary sediment bacteria.</title>
        <authorList>
            <person name="Baker B.J."/>
            <person name="Lazar C.S."/>
            <person name="Teske A.P."/>
            <person name="Dick G.J."/>
        </authorList>
    </citation>
    <scope>NUCLEOTIDE SEQUENCE [LARGE SCALE GENOMIC DNA]</scope>
    <source>
        <strain evidence="1">SM23_60</strain>
    </source>
</reference>
<accession>A0A0S8G275</accession>
<dbReference type="AlphaFoldDB" id="A0A0S8G275"/>